<feature type="domain" description="RING-type" evidence="11">
    <location>
        <begin position="912"/>
        <end position="962"/>
    </location>
</feature>
<protein>
    <recommendedName>
        <fullName evidence="9">E3 ubiquitin-protein ligase PEP5</fullName>
        <ecNumber evidence="9">2.3.2.27</ecNumber>
    </recommendedName>
</protein>
<dbReference type="GO" id="GO:0035091">
    <property type="term" value="F:phosphatidylinositol binding"/>
    <property type="evidence" value="ECO:0007669"/>
    <property type="project" value="EnsemblFungi"/>
</dbReference>
<dbReference type="CDD" id="cd16688">
    <property type="entry name" value="RING-H2_Vps11"/>
    <property type="match status" value="1"/>
</dbReference>
<comment type="catalytic activity">
    <reaction evidence="9">
        <text>S-ubiquitinyl-[E2 ubiquitin-conjugating enzyme]-L-cysteine + [acceptor protein]-L-lysine = [E2 ubiquitin-conjugating enzyme]-L-cysteine + N(6)-ubiquitinyl-[acceptor protein]-L-lysine.</text>
        <dbReference type="EC" id="2.3.2.27"/>
    </reaction>
</comment>
<dbReference type="EMBL" id="CR382134">
    <property type="protein sequence ID" value="CAG85183.2"/>
    <property type="molecule type" value="Genomic_DNA"/>
</dbReference>
<dbReference type="GO" id="GO:0035542">
    <property type="term" value="P:regulation of SNARE complex assembly"/>
    <property type="evidence" value="ECO:0007669"/>
    <property type="project" value="EnsemblFungi"/>
</dbReference>
<dbReference type="EC" id="2.3.2.27" evidence="9"/>
<evidence type="ECO:0000256" key="7">
    <source>
        <dbReference type="ARBA" id="ARBA00023136"/>
    </source>
</evidence>
<evidence type="ECO:0000256" key="8">
    <source>
        <dbReference type="ARBA" id="ARBA00029433"/>
    </source>
</evidence>
<dbReference type="Proteomes" id="UP000000599">
    <property type="component" value="Chromosome B"/>
</dbReference>
<dbReference type="GO" id="GO:0045324">
    <property type="term" value="P:late endosome to vacuole transport"/>
    <property type="evidence" value="ECO:0007669"/>
    <property type="project" value="EnsemblFungi"/>
</dbReference>
<evidence type="ECO:0000256" key="6">
    <source>
        <dbReference type="ARBA" id="ARBA00022927"/>
    </source>
</evidence>
<sequence length="1020" mass="116336">MSLPSSWRQFQLFDVTPIKDPNYGSEDSLYSDHSLSAITSTASYLVIATKNSFIKVISKEFTLLKTFIAYDLDYRIGYMKSLPGSNLLVTLAERQGSPSILKLWDLNKLLQLSDENNDEGDSLKHKYHTQVNIHNGDNSFPISCFQFNDDLTCVGIGYTNGKVLLIRGDLIRDRGSKQRLIYETNDPITGIQFNKYEDILYITTTSKVLTVLTTGRNHGKPNRLLSKRTGVDLNCSDIDVKSQQLIVGTKDSIRYYSHLSKSDTLAFEIPKKSIFKYKKNYLLIVSPIEEQTKSSTSDAKNKTITKILIIDLYNKHIFFSLTIPNNTIDYIFTMWDDLYMLSNDGVLYKLHERPINQQIELILQRSLFNIAYDLATQANLSNDMLLKIQVLHGDHLYDKSEFEESIDAYIKCLTLYEKNDSLDGKKGDDNIDDFIMTVITKFKDVSNINSLIKFLYKLYDLKIANNDHLTLLLCCYCKMKMITDLDTFIEDFDLSENTSNKKESSKVNLQELNFQLIINLFKECGYFTQAIKLLHKLNQPSHIVGIQLSDMHQPKQCLEYMKSLSIDELLLILIDHSKSLLDSLPIETTELLINVFTGKYAPQEQPAGPVNSKRVPDISANNNNDEMAFPLNSYKAFLAYIAGSSSDKVDSEESTFSTNLHSEPTYSPPKPSLIFPSYINNPNEFVIFLEACIETFERYQGNINDKKDLLITLLEMYLSLSKSTPENEKNSWLSKAKELVEAYSSLLNKSSLLLISHIYDFKDGEIAAKQQSGFEESLFRTSQSSGDIDGCFEIMHKYGEGKPELYKQMLKFIVSKEEVFNKVDAKDFKSILGRIKSLKLATPLEVIQILSATEFATIGLIKDYLIEYIDTQKQEISNNVKLIQSYEKDSTKNTHKLTELTSKPFVIQNNKCSSCKMKLDFPIVHFKCKHSYHQRCLDENKFISSGTELDGLDVMTRCCPLCINDLESAHSARADQLRTKDDIELFEQSLNEAPDRFKVITNYLGKGVMENGPTTLLETD</sequence>
<dbReference type="GO" id="GO:0031901">
    <property type="term" value="C:early endosome membrane"/>
    <property type="evidence" value="ECO:0007669"/>
    <property type="project" value="EnsemblFungi"/>
</dbReference>
<dbReference type="GO" id="GO:0006904">
    <property type="term" value="P:vesicle docking involved in exocytosis"/>
    <property type="evidence" value="ECO:0007669"/>
    <property type="project" value="TreeGrafter"/>
</dbReference>
<dbReference type="InterPro" id="IPR024763">
    <property type="entry name" value="VPS11_C"/>
</dbReference>
<dbReference type="OrthoDB" id="26184at2759"/>
<dbReference type="SUPFAM" id="SSF50978">
    <property type="entry name" value="WD40 repeat-like"/>
    <property type="match status" value="1"/>
</dbReference>
<dbReference type="RefSeq" id="XP_457188.2">
    <property type="nucleotide sequence ID" value="XM_457188.1"/>
</dbReference>
<gene>
    <name evidence="12" type="ordered locus">DEHA2B05192g</name>
</gene>
<evidence type="ECO:0000256" key="3">
    <source>
        <dbReference type="ARBA" id="ARBA00022723"/>
    </source>
</evidence>
<keyword evidence="2 9" id="KW-0813">Transport</keyword>
<dbReference type="PANTHER" id="PTHR23323:SF24">
    <property type="entry name" value="VACUOLAR PROTEIN SORTING-ASSOCIATED PROTEIN 11 HOMOLOG"/>
    <property type="match status" value="1"/>
</dbReference>
<dbReference type="AlphaFoldDB" id="Q6BX81"/>
<dbReference type="PROSITE" id="PS50089">
    <property type="entry name" value="ZF_RING_2"/>
    <property type="match status" value="1"/>
</dbReference>
<dbReference type="HOGENOM" id="CLU_001287_0_0_1"/>
<comment type="similarity">
    <text evidence="1 9">Belongs to the VPS11 family.</text>
</comment>
<dbReference type="GO" id="GO:0008270">
    <property type="term" value="F:zinc ion binding"/>
    <property type="evidence" value="ECO:0007669"/>
    <property type="project" value="UniProtKB-KW"/>
</dbReference>
<dbReference type="GO" id="GO:0030897">
    <property type="term" value="C:HOPS complex"/>
    <property type="evidence" value="ECO:0007669"/>
    <property type="project" value="UniProtKB-UniRule"/>
</dbReference>
<dbReference type="InterPro" id="IPR016528">
    <property type="entry name" value="VPS11"/>
</dbReference>
<dbReference type="InterPro" id="IPR001841">
    <property type="entry name" value="Znf_RING"/>
</dbReference>
<dbReference type="OMA" id="ENENECP"/>
<keyword evidence="4 10" id="KW-0863">Zinc-finger</keyword>
<proteinExistence type="inferred from homology"/>
<organism evidence="12 13">
    <name type="scientific">Debaryomyces hansenii (strain ATCC 36239 / CBS 767 / BCRC 21394 / JCM 1990 / NBRC 0083 / IGC 2968)</name>
    <name type="common">Yeast</name>
    <name type="synonym">Torulaspora hansenii</name>
    <dbReference type="NCBI Taxonomy" id="284592"/>
    <lineage>
        <taxon>Eukaryota</taxon>
        <taxon>Fungi</taxon>
        <taxon>Dikarya</taxon>
        <taxon>Ascomycota</taxon>
        <taxon>Saccharomycotina</taxon>
        <taxon>Pichiomycetes</taxon>
        <taxon>Debaryomycetaceae</taxon>
        <taxon>Debaryomyces</taxon>
    </lineage>
</organism>
<dbReference type="GeneID" id="2913223"/>
<keyword evidence="3" id="KW-0479">Metal-binding</keyword>
<dbReference type="PANTHER" id="PTHR23323">
    <property type="entry name" value="VACUOLAR PROTEIN SORTING-ASSOCIATED PROTEIN"/>
    <property type="match status" value="1"/>
</dbReference>
<dbReference type="GO" id="GO:0061630">
    <property type="term" value="F:ubiquitin protein ligase activity"/>
    <property type="evidence" value="ECO:0007669"/>
    <property type="project" value="UniProtKB-EC"/>
</dbReference>
<keyword evidence="6 9" id="KW-0653">Protein transport</keyword>
<dbReference type="STRING" id="284592.Q6BX81"/>
<dbReference type="GO" id="GO:0030674">
    <property type="term" value="F:protein-macromolecule adaptor activity"/>
    <property type="evidence" value="ECO:0007669"/>
    <property type="project" value="TreeGrafter"/>
</dbReference>
<dbReference type="GO" id="GO:0099022">
    <property type="term" value="P:vesicle tethering"/>
    <property type="evidence" value="ECO:0007669"/>
    <property type="project" value="EnsemblFungi"/>
</dbReference>
<name>Q6BX81_DEBHA</name>
<evidence type="ECO:0000256" key="2">
    <source>
        <dbReference type="ARBA" id="ARBA00022448"/>
    </source>
</evidence>
<comment type="subunit">
    <text evidence="9">Component of the homotypic vacuole fusion and vacuole protein sorting (HOPS) complex. Component of the class C core vacuole/endosome tethering (CORVET) complex.</text>
</comment>
<dbReference type="GO" id="GO:0042144">
    <property type="term" value="P:vacuole fusion, non-autophagic"/>
    <property type="evidence" value="ECO:0007669"/>
    <property type="project" value="EnsemblFungi"/>
</dbReference>
<accession>Q6BX81</accession>
<dbReference type="Gene3D" id="3.30.40.10">
    <property type="entry name" value="Zinc/RING finger domain, C3HC4 (zinc finger)"/>
    <property type="match status" value="1"/>
</dbReference>
<dbReference type="InterPro" id="IPR057307">
    <property type="entry name" value="PEP5_VPS11_N"/>
</dbReference>
<keyword evidence="9" id="KW-0926">Vacuole</keyword>
<dbReference type="InterPro" id="IPR013083">
    <property type="entry name" value="Znf_RING/FYVE/PHD"/>
</dbReference>
<dbReference type="VEuPathDB" id="FungiDB:DEHA2B05192g"/>
<dbReference type="GO" id="GO:0000329">
    <property type="term" value="C:fungal-type vacuole membrane"/>
    <property type="evidence" value="ECO:0007669"/>
    <property type="project" value="UniProtKB-UniRule"/>
</dbReference>
<dbReference type="eggNOG" id="KOG2114">
    <property type="taxonomic scope" value="Eukaryota"/>
</dbReference>
<keyword evidence="5" id="KW-0862">Zinc</keyword>
<dbReference type="InterPro" id="IPR057308">
    <property type="entry name" value="CHCR_PEP5_VPS11"/>
</dbReference>
<dbReference type="GO" id="GO:0006895">
    <property type="term" value="P:Golgi to endosome transport"/>
    <property type="evidence" value="ECO:0007669"/>
    <property type="project" value="EnsemblFungi"/>
</dbReference>
<reference evidence="12 13" key="1">
    <citation type="journal article" date="2004" name="Nature">
        <title>Genome evolution in yeasts.</title>
        <authorList>
            <consortium name="Genolevures"/>
            <person name="Dujon B."/>
            <person name="Sherman D."/>
            <person name="Fischer G."/>
            <person name="Durrens P."/>
            <person name="Casaregola S."/>
            <person name="Lafontaine I."/>
            <person name="de Montigny J."/>
            <person name="Marck C."/>
            <person name="Neuveglise C."/>
            <person name="Talla E."/>
            <person name="Goffard N."/>
            <person name="Frangeul L."/>
            <person name="Aigle M."/>
            <person name="Anthouard V."/>
            <person name="Babour A."/>
            <person name="Barbe V."/>
            <person name="Barnay S."/>
            <person name="Blanchin S."/>
            <person name="Beckerich J.M."/>
            <person name="Beyne E."/>
            <person name="Bleykasten C."/>
            <person name="Boisrame A."/>
            <person name="Boyer J."/>
            <person name="Cattolico L."/>
            <person name="Confanioleri F."/>
            <person name="de Daruvar A."/>
            <person name="Despons L."/>
            <person name="Fabre E."/>
            <person name="Fairhead C."/>
            <person name="Ferry-Dumazet H."/>
            <person name="Groppi A."/>
            <person name="Hantraye F."/>
            <person name="Hennequin C."/>
            <person name="Jauniaux N."/>
            <person name="Joyet P."/>
            <person name="Kachouri R."/>
            <person name="Kerrest A."/>
            <person name="Koszul R."/>
            <person name="Lemaire M."/>
            <person name="Lesur I."/>
            <person name="Ma L."/>
            <person name="Muller H."/>
            <person name="Nicaud J.M."/>
            <person name="Nikolski M."/>
            <person name="Oztas S."/>
            <person name="Ozier-Kalogeropoulos O."/>
            <person name="Pellenz S."/>
            <person name="Potier S."/>
            <person name="Richard G.F."/>
            <person name="Straub M.L."/>
            <person name="Suleau A."/>
            <person name="Swennene D."/>
            <person name="Tekaia F."/>
            <person name="Wesolowski-Louvel M."/>
            <person name="Westhof E."/>
            <person name="Wirth B."/>
            <person name="Zeniou-Meyer M."/>
            <person name="Zivanovic I."/>
            <person name="Bolotin-Fukuhara M."/>
            <person name="Thierry A."/>
            <person name="Bouchier C."/>
            <person name="Caudron B."/>
            <person name="Scarpelli C."/>
            <person name="Gaillardin C."/>
            <person name="Weissenbach J."/>
            <person name="Wincker P."/>
            <person name="Souciet J.L."/>
        </authorList>
    </citation>
    <scope>NUCLEOTIDE SEQUENCE [LARGE SCALE GENOMIC DNA]</scope>
    <source>
        <strain evidence="13">ATCC 36239 / CBS 767 / BCRC 21394 / JCM 1990 / NBRC 0083 / IGC 2968</strain>
    </source>
</reference>
<evidence type="ECO:0000256" key="9">
    <source>
        <dbReference type="PIRNR" id="PIRNR007860"/>
    </source>
</evidence>
<evidence type="ECO:0000259" key="11">
    <source>
        <dbReference type="PROSITE" id="PS50089"/>
    </source>
</evidence>
<evidence type="ECO:0000313" key="12">
    <source>
        <dbReference type="EMBL" id="CAG85183.2"/>
    </source>
</evidence>
<dbReference type="KEGG" id="dha:DEHA2B05192g"/>
<dbReference type="Pfam" id="PF17122">
    <property type="entry name" value="zf-C3H2C3"/>
    <property type="match status" value="1"/>
</dbReference>
<evidence type="ECO:0000256" key="10">
    <source>
        <dbReference type="PROSITE-ProRule" id="PRU00175"/>
    </source>
</evidence>
<dbReference type="GO" id="GO:0033263">
    <property type="term" value="C:CORVET complex"/>
    <property type="evidence" value="ECO:0007669"/>
    <property type="project" value="UniProtKB-UniRule"/>
</dbReference>
<dbReference type="Pfam" id="PF23341">
    <property type="entry name" value="PEP5_VPS11_N"/>
    <property type="match status" value="1"/>
</dbReference>
<dbReference type="GO" id="GO:0005829">
    <property type="term" value="C:cytosol"/>
    <property type="evidence" value="ECO:0007669"/>
    <property type="project" value="GOC"/>
</dbReference>
<dbReference type="InParanoid" id="Q6BX81"/>
<dbReference type="GO" id="GO:0036205">
    <property type="term" value="P:histone catabolic process"/>
    <property type="evidence" value="ECO:0007669"/>
    <property type="project" value="EnsemblFungi"/>
</dbReference>
<dbReference type="Pfam" id="PF12451">
    <property type="entry name" value="VPS11_C"/>
    <property type="match status" value="1"/>
</dbReference>
<keyword evidence="7 9" id="KW-0472">Membrane</keyword>
<comment type="subcellular location">
    <subcellularLocation>
        <location evidence="8">Endomembrane system</location>
        <topology evidence="8">Peripheral membrane protein</topology>
        <orientation evidence="8">Cytoplasmic side</orientation>
    </subcellularLocation>
    <subcellularLocation>
        <location evidence="9">Vacuole membrane</location>
        <topology evidence="9">Peripheral membrane protein</topology>
        <orientation evidence="9">Cytoplasmic side</orientation>
    </subcellularLocation>
</comment>
<keyword evidence="9" id="KW-0808">Transferase</keyword>
<dbReference type="GO" id="GO:0007032">
    <property type="term" value="P:endosome organization"/>
    <property type="evidence" value="ECO:0007669"/>
    <property type="project" value="TreeGrafter"/>
</dbReference>
<keyword evidence="9" id="KW-0833">Ubl conjugation pathway</keyword>
<dbReference type="PIRSF" id="PIRSF007860">
    <property type="entry name" value="VPS11"/>
    <property type="match status" value="1"/>
</dbReference>
<evidence type="ECO:0000313" key="13">
    <source>
        <dbReference type="Proteomes" id="UP000000599"/>
    </source>
</evidence>
<dbReference type="FunCoup" id="Q6BX81">
    <property type="interactions" value="631"/>
</dbReference>
<evidence type="ECO:0000256" key="4">
    <source>
        <dbReference type="ARBA" id="ARBA00022771"/>
    </source>
</evidence>
<evidence type="ECO:0000256" key="5">
    <source>
        <dbReference type="ARBA" id="ARBA00022833"/>
    </source>
</evidence>
<dbReference type="Pfam" id="PF23356">
    <property type="entry name" value="TPR_PEP5_VPS11"/>
    <property type="match status" value="1"/>
</dbReference>
<keyword evidence="13" id="KW-1185">Reference proteome</keyword>
<dbReference type="SUPFAM" id="SSF57850">
    <property type="entry name" value="RING/U-box"/>
    <property type="match status" value="1"/>
</dbReference>
<evidence type="ECO:0000256" key="1">
    <source>
        <dbReference type="ARBA" id="ARBA00007070"/>
    </source>
</evidence>
<dbReference type="GO" id="GO:0006886">
    <property type="term" value="P:intracellular protein transport"/>
    <property type="evidence" value="ECO:0007669"/>
    <property type="project" value="UniProtKB-UniRule"/>
</dbReference>
<dbReference type="InterPro" id="IPR036322">
    <property type="entry name" value="WD40_repeat_dom_sf"/>
</dbReference>
<dbReference type="GO" id="GO:0032889">
    <property type="term" value="P:regulation of vacuole fusion, non-autophagic"/>
    <property type="evidence" value="ECO:0007669"/>
    <property type="project" value="EnsemblFungi"/>
</dbReference>